<keyword evidence="3" id="KW-1185">Reference proteome</keyword>
<comment type="caution">
    <text evidence="2">The sequence shown here is derived from an EMBL/GenBank/DDBJ whole genome shotgun (WGS) entry which is preliminary data.</text>
</comment>
<dbReference type="EMBL" id="JAMBEP010000005">
    <property type="protein sequence ID" value="MCL1635965.1"/>
    <property type="molecule type" value="Genomic_DNA"/>
</dbReference>
<dbReference type="Proteomes" id="UP001431217">
    <property type="component" value="Unassembled WGS sequence"/>
</dbReference>
<dbReference type="RefSeq" id="WP_249475944.1">
    <property type="nucleotide sequence ID" value="NZ_JAMBEP010000005.1"/>
</dbReference>
<feature type="transmembrane region" description="Helical" evidence="1">
    <location>
        <begin position="62"/>
        <end position="80"/>
    </location>
</feature>
<protein>
    <submittedName>
        <fullName evidence="2">Uncharacterized protein</fullName>
    </submittedName>
</protein>
<keyword evidence="1" id="KW-0472">Membrane</keyword>
<organism evidence="2 3">
    <name type="scientific">Luteimonas galliterrae</name>
    <dbReference type="NCBI Taxonomy" id="2940486"/>
    <lineage>
        <taxon>Bacteria</taxon>
        <taxon>Pseudomonadati</taxon>
        <taxon>Pseudomonadota</taxon>
        <taxon>Gammaproteobacteria</taxon>
        <taxon>Lysobacterales</taxon>
        <taxon>Lysobacteraceae</taxon>
        <taxon>Luteimonas</taxon>
    </lineage>
</organism>
<evidence type="ECO:0000313" key="2">
    <source>
        <dbReference type="EMBL" id="MCL1635965.1"/>
    </source>
</evidence>
<gene>
    <name evidence="2" type="ORF">M2650_15180</name>
</gene>
<keyword evidence="1" id="KW-0812">Transmembrane</keyword>
<accession>A0ABT0MNW4</accession>
<keyword evidence="1" id="KW-1133">Transmembrane helix</keyword>
<reference evidence="2 3" key="1">
    <citation type="submission" date="2022-05" db="EMBL/GenBank/DDBJ databases">
        <title>Luteimonas sp. SX5, whole genome shotgun sequencing project.</title>
        <authorList>
            <person name="Zhao G."/>
            <person name="Shen L."/>
        </authorList>
    </citation>
    <scope>NUCLEOTIDE SEQUENCE [LARGE SCALE GENOMIC DNA]</scope>
    <source>
        <strain evidence="2 3">SX5</strain>
    </source>
</reference>
<name>A0ABT0MNW4_9GAMM</name>
<evidence type="ECO:0000256" key="1">
    <source>
        <dbReference type="SAM" id="Phobius"/>
    </source>
</evidence>
<proteinExistence type="predicted"/>
<evidence type="ECO:0000313" key="3">
    <source>
        <dbReference type="Proteomes" id="UP001431217"/>
    </source>
</evidence>
<sequence length="82" mass="8773">MGALFPVVAFVLGCAMLVSGITGISHVRRSKAKRRNMIVLSLDELLGYGAGSVMRREARIETVSRALIVLGSVIGLVAYLKL</sequence>
<feature type="transmembrane region" description="Helical" evidence="1">
    <location>
        <begin position="6"/>
        <end position="27"/>
    </location>
</feature>